<dbReference type="Pfam" id="PF00672">
    <property type="entry name" value="HAMP"/>
    <property type="match status" value="1"/>
</dbReference>
<dbReference type="PROSITE" id="PS50885">
    <property type="entry name" value="HAMP"/>
    <property type="match status" value="1"/>
</dbReference>
<dbReference type="InterPro" id="IPR010559">
    <property type="entry name" value="Sig_transdc_His_kin_internal"/>
</dbReference>
<dbReference type="EC" id="2.7.13.3" evidence="8"/>
<dbReference type="InterPro" id="IPR036890">
    <property type="entry name" value="HATPase_C_sf"/>
</dbReference>
<reference evidence="9" key="1">
    <citation type="journal article" date="2019" name="Int. J. Syst. Evol. Microbiol.">
        <title>The Global Catalogue of Microorganisms (GCM) 10K type strain sequencing project: providing services to taxonomists for standard genome sequencing and annotation.</title>
        <authorList>
            <consortium name="The Broad Institute Genomics Platform"/>
            <consortium name="The Broad Institute Genome Sequencing Center for Infectious Disease"/>
            <person name="Wu L."/>
            <person name="Ma J."/>
        </authorList>
    </citation>
    <scope>NUCLEOTIDE SEQUENCE [LARGE SCALE GENOMIC DNA]</scope>
    <source>
        <strain evidence="9">KCTC 12907</strain>
    </source>
</reference>
<keyword evidence="9" id="KW-1185">Reference proteome</keyword>
<dbReference type="Gene3D" id="6.10.340.10">
    <property type="match status" value="1"/>
</dbReference>
<feature type="domain" description="HAMP" evidence="7">
    <location>
        <begin position="326"/>
        <end position="379"/>
    </location>
</feature>
<dbReference type="InterPro" id="IPR050640">
    <property type="entry name" value="Bact_2-comp_sensor_kinase"/>
</dbReference>
<dbReference type="InterPro" id="IPR003660">
    <property type="entry name" value="HAMP_dom"/>
</dbReference>
<dbReference type="SMART" id="SM00304">
    <property type="entry name" value="HAMP"/>
    <property type="match status" value="1"/>
</dbReference>
<keyword evidence="3" id="KW-0597">Phosphoprotein</keyword>
<feature type="transmembrane region" description="Helical" evidence="6">
    <location>
        <begin position="305"/>
        <end position="324"/>
    </location>
</feature>
<dbReference type="SUPFAM" id="SSF55874">
    <property type="entry name" value="ATPase domain of HSP90 chaperone/DNA topoisomerase II/histidine kinase"/>
    <property type="match status" value="1"/>
</dbReference>
<name>A0ABW2F7G4_9BACL</name>
<evidence type="ECO:0000256" key="5">
    <source>
        <dbReference type="ARBA" id="ARBA00023136"/>
    </source>
</evidence>
<organism evidence="8 9">
    <name type="scientific">Cohnella cellulosilytica</name>
    <dbReference type="NCBI Taxonomy" id="986710"/>
    <lineage>
        <taxon>Bacteria</taxon>
        <taxon>Bacillati</taxon>
        <taxon>Bacillota</taxon>
        <taxon>Bacilli</taxon>
        <taxon>Bacillales</taxon>
        <taxon>Paenibacillaceae</taxon>
        <taxon>Cohnella</taxon>
    </lineage>
</organism>
<evidence type="ECO:0000313" key="8">
    <source>
        <dbReference type="EMBL" id="MFC7148142.1"/>
    </source>
</evidence>
<feature type="transmembrane region" description="Helical" evidence="6">
    <location>
        <begin position="12"/>
        <end position="33"/>
    </location>
</feature>
<keyword evidence="6" id="KW-0812">Transmembrane</keyword>
<protein>
    <submittedName>
        <fullName evidence="8">Sensor histidine kinase</fullName>
        <ecNumber evidence="8">2.7.13.3</ecNumber>
    </submittedName>
</protein>
<dbReference type="Pfam" id="PF06580">
    <property type="entry name" value="His_kinase"/>
    <property type="match status" value="1"/>
</dbReference>
<dbReference type="Proteomes" id="UP001596378">
    <property type="component" value="Unassembled WGS sequence"/>
</dbReference>
<dbReference type="PANTHER" id="PTHR34220:SF7">
    <property type="entry name" value="SENSOR HISTIDINE KINASE YPDA"/>
    <property type="match status" value="1"/>
</dbReference>
<dbReference type="RefSeq" id="WP_378047523.1">
    <property type="nucleotide sequence ID" value="NZ_JBHMDN010000013.1"/>
</dbReference>
<comment type="caution">
    <text evidence="8">The sequence shown here is derived from an EMBL/GenBank/DDBJ whole genome shotgun (WGS) entry which is preliminary data.</text>
</comment>
<dbReference type="Gene3D" id="3.30.565.10">
    <property type="entry name" value="Histidine kinase-like ATPase, C-terminal domain"/>
    <property type="match status" value="1"/>
</dbReference>
<evidence type="ECO:0000256" key="6">
    <source>
        <dbReference type="SAM" id="Phobius"/>
    </source>
</evidence>
<keyword evidence="2" id="KW-1003">Cell membrane</keyword>
<keyword evidence="8" id="KW-0418">Kinase</keyword>
<dbReference type="PANTHER" id="PTHR34220">
    <property type="entry name" value="SENSOR HISTIDINE KINASE YPDA"/>
    <property type="match status" value="1"/>
</dbReference>
<gene>
    <name evidence="8" type="ORF">ACFQMJ_06285</name>
</gene>
<dbReference type="GO" id="GO:0004673">
    <property type="term" value="F:protein histidine kinase activity"/>
    <property type="evidence" value="ECO:0007669"/>
    <property type="project" value="UniProtKB-EC"/>
</dbReference>
<evidence type="ECO:0000256" key="1">
    <source>
        <dbReference type="ARBA" id="ARBA00004651"/>
    </source>
</evidence>
<keyword evidence="6" id="KW-1133">Transmembrane helix</keyword>
<evidence type="ECO:0000256" key="3">
    <source>
        <dbReference type="ARBA" id="ARBA00022553"/>
    </source>
</evidence>
<accession>A0ABW2F7G4</accession>
<keyword evidence="5 6" id="KW-0472">Membrane</keyword>
<keyword evidence="4 8" id="KW-0808">Transferase</keyword>
<evidence type="ECO:0000256" key="2">
    <source>
        <dbReference type="ARBA" id="ARBA00022475"/>
    </source>
</evidence>
<evidence type="ECO:0000259" key="7">
    <source>
        <dbReference type="PROSITE" id="PS50885"/>
    </source>
</evidence>
<proteinExistence type="predicted"/>
<dbReference type="EMBL" id="JBHTAI010000003">
    <property type="protein sequence ID" value="MFC7148142.1"/>
    <property type="molecule type" value="Genomic_DNA"/>
</dbReference>
<evidence type="ECO:0000256" key="4">
    <source>
        <dbReference type="ARBA" id="ARBA00022679"/>
    </source>
</evidence>
<comment type="subcellular location">
    <subcellularLocation>
        <location evidence="1">Cell membrane</location>
        <topology evidence="1">Multi-pass membrane protein</topology>
    </subcellularLocation>
</comment>
<evidence type="ECO:0000313" key="9">
    <source>
        <dbReference type="Proteomes" id="UP001596378"/>
    </source>
</evidence>
<sequence>MRNLSFQKKLFIQYSLVVVLIIVLSVAAFHRYIVRTTEEEAMKNLKQLTVQTRGQVDTFLQAMDHTALQVMSTPRIVEVMAQARRNDDPGNYFSENSRVAFEMGRDLTAILGPKVSASRVSVYNLQGDYVSMGTLGETPQRVEGFLRGGDIVALYERVAARKGKELILPPHADFWSDETDRQVISVFRMIKDIGTGEAYGIVEVQQTYDLLEALLDYPNLSNVHAYLFSETGQPFVSTASGKEKLNEAGKYYRPSETGELQSHMVGGHGRQEVAIVARSAYSGYTLALVQARDDLFITKNATVKILFFSSLSLVLLTVLILYLLSRSLTKPLKQLRVSLNRVSLNRLSIELDQSKQVNEFMLLNRAFEAMFRRLNESVSHEIKAHLLAMQSQMNPHFLYNMLAVISASAVESGNDAIAAMCHKLSRMLRYVSTWDEQEVTLEDELAHTRNYLELMKDRYEKKFEYELRTNGAELSGVKVPKLIVQPIVENCFQHAFARAEAPWHIGIEVAANDEGWSISVSDRGTGFEEGALAELEKKIADALLKSDALDMSGWRIGGLGLANTIVRLKLRYRGGFHYRIEKNEPSGTRVTIGGTNQ</sequence>